<organism evidence="1 2">
    <name type="scientific">Purpureocillium lilacinum</name>
    <name type="common">Paecilomyces lilacinus</name>
    <dbReference type="NCBI Taxonomy" id="33203"/>
    <lineage>
        <taxon>Eukaryota</taxon>
        <taxon>Fungi</taxon>
        <taxon>Dikarya</taxon>
        <taxon>Ascomycota</taxon>
        <taxon>Pezizomycotina</taxon>
        <taxon>Sordariomycetes</taxon>
        <taxon>Hypocreomycetidae</taxon>
        <taxon>Hypocreales</taxon>
        <taxon>Ophiocordycipitaceae</taxon>
        <taxon>Purpureocillium</taxon>
    </lineage>
</organism>
<sequence length="423" mass="44984">MRNAQCCKVRDARAAGSRPVSHSANEAGRVCKTKAACPSRLAVVRHLATKWERTWAYILASHGSRRVGLGPPDVSMGAAEARKQSSAQSVSEATACRSWSFDASSQDVPTELSSADGLVVVRSRFCAYRVQGPSTYSSVSQHRPCYARPASPVRHRAPVPPGQTAASNIAVDVLCMTLVSSATERRAGSGEVRRASVSATRPMVPGFAGSKTGSSPFGHDTHRRVGPLGSIRHLTDRFCRQGPNPRKDLVMGNQGWPTAIATCSRHLDGWSPPVGLRRLQSMYGLGTKYTEYFKTVSVQKLGKGAVDEICLQSREASQATSHGDAATDQTRHSIATERGRVADPVSIAEPRLGLWASFLGMAWVPRSKSSGGRGVWGMPVAHKTAVTTDASASFLVGDSAVGTSGEGGIGGREKGGRHQIRNI</sequence>
<comment type="caution">
    <text evidence="1">The sequence shown here is derived from an EMBL/GenBank/DDBJ whole genome shotgun (WGS) entry which is preliminary data.</text>
</comment>
<dbReference type="Proteomes" id="UP001638806">
    <property type="component" value="Unassembled WGS sequence"/>
</dbReference>
<proteinExistence type="predicted"/>
<keyword evidence="2" id="KW-1185">Reference proteome</keyword>
<protein>
    <submittedName>
        <fullName evidence="1">Uncharacterized protein</fullName>
    </submittedName>
</protein>
<evidence type="ECO:0000313" key="1">
    <source>
        <dbReference type="EMBL" id="KAL3959180.1"/>
    </source>
</evidence>
<reference evidence="1" key="1">
    <citation type="submission" date="2024-12" db="EMBL/GenBank/DDBJ databases">
        <title>Comparative genomics and development of molecular markers within Purpureocillium lilacinum and among Purpureocillium species.</title>
        <authorList>
            <person name="Yeh Z.-Y."/>
            <person name="Ni N.-T."/>
            <person name="Lo P.-H."/>
            <person name="Mushyakhwo K."/>
            <person name="Lin C.-F."/>
            <person name="Nai Y.-S."/>
        </authorList>
    </citation>
    <scope>NUCLEOTIDE SEQUENCE</scope>
    <source>
        <strain evidence="1">NCHU-NPUST-175</strain>
    </source>
</reference>
<evidence type="ECO:0000313" key="2">
    <source>
        <dbReference type="Proteomes" id="UP001638806"/>
    </source>
</evidence>
<gene>
    <name evidence="1" type="ORF">ACCO45_007342</name>
</gene>
<dbReference type="EMBL" id="JBGNUJ010000006">
    <property type="protein sequence ID" value="KAL3959180.1"/>
    <property type="molecule type" value="Genomic_DNA"/>
</dbReference>
<accession>A0ACC4DV23</accession>
<name>A0ACC4DV23_PURLI</name>